<feature type="compositionally biased region" description="Basic and acidic residues" evidence="1">
    <location>
        <begin position="178"/>
        <end position="187"/>
    </location>
</feature>
<name>A0ABQ3RIP5_STRRR</name>
<evidence type="ECO:0000256" key="1">
    <source>
        <dbReference type="SAM" id="MobiDB-lite"/>
    </source>
</evidence>
<proteinExistence type="predicted"/>
<feature type="compositionally biased region" description="Pro residues" evidence="1">
    <location>
        <begin position="121"/>
        <end position="137"/>
    </location>
</feature>
<feature type="compositionally biased region" description="Pro residues" evidence="1">
    <location>
        <begin position="147"/>
        <end position="175"/>
    </location>
</feature>
<organism evidence="2 3">
    <name type="scientific">Streptomyces rubradiris</name>
    <name type="common">Streptomyces achromogenes subsp. rubradiris</name>
    <dbReference type="NCBI Taxonomy" id="285531"/>
    <lineage>
        <taxon>Bacteria</taxon>
        <taxon>Bacillati</taxon>
        <taxon>Actinomycetota</taxon>
        <taxon>Actinomycetes</taxon>
        <taxon>Kitasatosporales</taxon>
        <taxon>Streptomycetaceae</taxon>
        <taxon>Streptomyces</taxon>
    </lineage>
</organism>
<evidence type="ECO:0000313" key="2">
    <source>
        <dbReference type="EMBL" id="GHI55637.1"/>
    </source>
</evidence>
<comment type="caution">
    <text evidence="2">The sequence shown here is derived from an EMBL/GenBank/DDBJ whole genome shotgun (WGS) entry which is preliminary data.</text>
</comment>
<feature type="region of interest" description="Disordered" evidence="1">
    <location>
        <begin position="118"/>
        <end position="212"/>
    </location>
</feature>
<feature type="compositionally biased region" description="Basic and acidic residues" evidence="1">
    <location>
        <begin position="200"/>
        <end position="212"/>
    </location>
</feature>
<dbReference type="EMBL" id="BNEA01000015">
    <property type="protein sequence ID" value="GHI55637.1"/>
    <property type="molecule type" value="Genomic_DNA"/>
</dbReference>
<dbReference type="Proteomes" id="UP000646738">
    <property type="component" value="Unassembled WGS sequence"/>
</dbReference>
<keyword evidence="3" id="KW-1185">Reference proteome</keyword>
<accession>A0ABQ3RIP5</accession>
<evidence type="ECO:0000313" key="3">
    <source>
        <dbReference type="Proteomes" id="UP000646738"/>
    </source>
</evidence>
<sequence>MAYLAVGQAAVNRGGAQTAADAAALAAAQETRDQLADLWRENLDDPASWRAIFEGAGAGDSCWRADQLAALNDAAVRCAFDAPLSYVVDARTNKSVGDSVVPGTENVHATAHARAVIEPLCTPPETRPGPPGEPTAPPGEGSAPPGGGSPPPGEGSPPPGDGQEPPAPDDSPLPPLTCEDKVWHPQPDDTTDLPGPEDLFDVHLADSPANDR</sequence>
<protein>
    <submittedName>
        <fullName evidence="2">Uncharacterized protein</fullName>
    </submittedName>
</protein>
<reference evidence="3" key="1">
    <citation type="submission" date="2023-07" db="EMBL/GenBank/DDBJ databases">
        <title>Whole genome shotgun sequence of Streptomyces achromogenes subsp. rubradiris NBRC 14000.</title>
        <authorList>
            <person name="Komaki H."/>
            <person name="Tamura T."/>
        </authorList>
    </citation>
    <scope>NUCLEOTIDE SEQUENCE [LARGE SCALE GENOMIC DNA]</scope>
    <source>
        <strain evidence="3">NBRC 14000</strain>
    </source>
</reference>
<gene>
    <name evidence="2" type="ORF">Srubr_54830</name>
</gene>